<keyword evidence="4" id="KW-1185">Reference proteome</keyword>
<organism evidence="3 4">
    <name type="scientific">Thalassospira xiamenensis</name>
    <dbReference type="NCBI Taxonomy" id="220697"/>
    <lineage>
        <taxon>Bacteria</taxon>
        <taxon>Pseudomonadati</taxon>
        <taxon>Pseudomonadota</taxon>
        <taxon>Alphaproteobacteria</taxon>
        <taxon>Rhodospirillales</taxon>
        <taxon>Thalassospiraceae</taxon>
        <taxon>Thalassospira</taxon>
    </lineage>
</organism>
<name>A0ABR5XYU7_9PROT</name>
<dbReference type="EMBL" id="LPXL01000045">
    <property type="protein sequence ID" value="KZC99527.1"/>
    <property type="molecule type" value="Genomic_DNA"/>
</dbReference>
<feature type="domain" description="AB hydrolase-1" evidence="2">
    <location>
        <begin position="73"/>
        <end position="186"/>
    </location>
</feature>
<sequence length="282" mass="30349">MIKTMITNWDDAYANGDYITGAAEFPGMWAKLAAAFRDEMVASGRAELDVAYGNAEREKYDLFLPEGSPKGAVVFVHGGYWKAFDKSTWSHLARGAVARGWAVCLPSYTLAPDARLSEITRQIGAAIDHVANRISGPIHLTGHSAGGHLVSRMNCVSSPLSAATQARIKNTVSISGLHDLRPLLKTAMNDVLKLDEAEAIAESAALIRPHLPCSITCWVGADERPEFVRQSDLLANIWTGLGASTRAVEAPGKHHFDVIADLADPDSDLVACLLHPIEPEDA</sequence>
<evidence type="ECO:0000256" key="1">
    <source>
        <dbReference type="ARBA" id="ARBA00022801"/>
    </source>
</evidence>
<dbReference type="Pfam" id="PF12697">
    <property type="entry name" value="Abhydrolase_6"/>
    <property type="match status" value="1"/>
</dbReference>
<dbReference type="InterPro" id="IPR050300">
    <property type="entry name" value="GDXG_lipolytic_enzyme"/>
</dbReference>
<dbReference type="PANTHER" id="PTHR48081">
    <property type="entry name" value="AB HYDROLASE SUPERFAMILY PROTEIN C4A8.06C"/>
    <property type="match status" value="1"/>
</dbReference>
<accession>A0ABR5XYU7</accession>
<keyword evidence="1" id="KW-0378">Hydrolase</keyword>
<dbReference type="Gene3D" id="3.40.50.1820">
    <property type="entry name" value="alpha/beta hydrolase"/>
    <property type="match status" value="1"/>
</dbReference>
<dbReference type="InterPro" id="IPR029058">
    <property type="entry name" value="AB_hydrolase_fold"/>
</dbReference>
<reference evidence="3 4" key="1">
    <citation type="submission" date="2015-12" db="EMBL/GenBank/DDBJ databases">
        <title>Genome sequence of Thalassospira xiamenensis MCCC 1A03005.</title>
        <authorList>
            <person name="Lu L."/>
            <person name="Lai Q."/>
            <person name="Shao Z."/>
            <person name="Qian P."/>
        </authorList>
    </citation>
    <scope>NUCLEOTIDE SEQUENCE [LARGE SCALE GENOMIC DNA]</scope>
    <source>
        <strain evidence="3 4">MCCC 1A03005</strain>
    </source>
</reference>
<dbReference type="PANTHER" id="PTHR48081:SF33">
    <property type="entry name" value="KYNURENINE FORMAMIDASE"/>
    <property type="match status" value="1"/>
</dbReference>
<dbReference type="SUPFAM" id="SSF53474">
    <property type="entry name" value="alpha/beta-Hydrolases"/>
    <property type="match status" value="1"/>
</dbReference>
<proteinExistence type="predicted"/>
<evidence type="ECO:0000313" key="3">
    <source>
        <dbReference type="EMBL" id="KZC99527.1"/>
    </source>
</evidence>
<dbReference type="Proteomes" id="UP000076167">
    <property type="component" value="Unassembled WGS sequence"/>
</dbReference>
<protein>
    <submittedName>
        <fullName evidence="3">Esterase</fullName>
    </submittedName>
</protein>
<dbReference type="InterPro" id="IPR000073">
    <property type="entry name" value="AB_hydrolase_1"/>
</dbReference>
<comment type="caution">
    <text evidence="3">The sequence shown here is derived from an EMBL/GenBank/DDBJ whole genome shotgun (WGS) entry which is preliminary data.</text>
</comment>
<evidence type="ECO:0000313" key="4">
    <source>
        <dbReference type="Proteomes" id="UP000076167"/>
    </source>
</evidence>
<evidence type="ECO:0000259" key="2">
    <source>
        <dbReference type="Pfam" id="PF12697"/>
    </source>
</evidence>
<gene>
    <name evidence="3" type="ORF">AUP40_03135</name>
</gene>